<organism evidence="1 2">
    <name type="scientific">Stephania cephalantha</name>
    <dbReference type="NCBI Taxonomy" id="152367"/>
    <lineage>
        <taxon>Eukaryota</taxon>
        <taxon>Viridiplantae</taxon>
        <taxon>Streptophyta</taxon>
        <taxon>Embryophyta</taxon>
        <taxon>Tracheophyta</taxon>
        <taxon>Spermatophyta</taxon>
        <taxon>Magnoliopsida</taxon>
        <taxon>Ranunculales</taxon>
        <taxon>Menispermaceae</taxon>
        <taxon>Menispermoideae</taxon>
        <taxon>Cissampelideae</taxon>
        <taxon>Stephania</taxon>
    </lineage>
</organism>
<evidence type="ECO:0000313" key="2">
    <source>
        <dbReference type="Proteomes" id="UP001419268"/>
    </source>
</evidence>
<sequence length="76" mass="9047">MLVYYNINKGFNKSTLENYLDFRKVRSANMSFKIKKIESPTSFTGNGARNLMVGKILKNQYPQEMEQRLYDKKPYR</sequence>
<comment type="caution">
    <text evidence="1">The sequence shown here is derived from an EMBL/GenBank/DDBJ whole genome shotgun (WGS) entry which is preliminary data.</text>
</comment>
<evidence type="ECO:0000313" key="1">
    <source>
        <dbReference type="EMBL" id="KAK9166991.1"/>
    </source>
</evidence>
<gene>
    <name evidence="1" type="ORF">Scep_002182</name>
</gene>
<accession>A0AAP0Q8I5</accession>
<keyword evidence="2" id="KW-1185">Reference proteome</keyword>
<reference evidence="1 2" key="1">
    <citation type="submission" date="2024-01" db="EMBL/GenBank/DDBJ databases">
        <title>Genome assemblies of Stephania.</title>
        <authorList>
            <person name="Yang L."/>
        </authorList>
    </citation>
    <scope>NUCLEOTIDE SEQUENCE [LARGE SCALE GENOMIC DNA]</scope>
    <source>
        <strain evidence="1">JXDWG</strain>
        <tissue evidence="1">Leaf</tissue>
    </source>
</reference>
<name>A0AAP0Q8I5_9MAGN</name>
<dbReference type="AlphaFoldDB" id="A0AAP0Q8I5"/>
<protein>
    <submittedName>
        <fullName evidence="1">Uncharacterized protein</fullName>
    </submittedName>
</protein>
<proteinExistence type="predicted"/>
<dbReference type="Proteomes" id="UP001419268">
    <property type="component" value="Unassembled WGS sequence"/>
</dbReference>
<dbReference type="EMBL" id="JBBNAG010000001">
    <property type="protein sequence ID" value="KAK9166991.1"/>
    <property type="molecule type" value="Genomic_DNA"/>
</dbReference>